<organism evidence="2 3">
    <name type="scientific">Colletotrichum kahawae</name>
    <name type="common">Coffee berry disease fungus</name>
    <dbReference type="NCBI Taxonomy" id="34407"/>
    <lineage>
        <taxon>Eukaryota</taxon>
        <taxon>Fungi</taxon>
        <taxon>Dikarya</taxon>
        <taxon>Ascomycota</taxon>
        <taxon>Pezizomycotina</taxon>
        <taxon>Sordariomycetes</taxon>
        <taxon>Hypocreomycetidae</taxon>
        <taxon>Glomerellales</taxon>
        <taxon>Glomerellaceae</taxon>
        <taxon>Colletotrichum</taxon>
        <taxon>Colletotrichum gloeosporioides species complex</taxon>
    </lineage>
</organism>
<reference evidence="2" key="1">
    <citation type="submission" date="2023-02" db="EMBL/GenBank/DDBJ databases">
        <title>Colletotrichum kahawae CIFC_Que2 genome sequencing and assembly.</title>
        <authorList>
            <person name="Baroncelli R."/>
        </authorList>
    </citation>
    <scope>NUCLEOTIDE SEQUENCE</scope>
    <source>
        <strain evidence="2">CIFC_Que2</strain>
    </source>
</reference>
<protein>
    <submittedName>
        <fullName evidence="2">Uncharacterized protein</fullName>
    </submittedName>
</protein>
<evidence type="ECO:0000313" key="2">
    <source>
        <dbReference type="EMBL" id="KAK2735508.1"/>
    </source>
</evidence>
<keyword evidence="3" id="KW-1185">Reference proteome</keyword>
<proteinExistence type="predicted"/>
<comment type="caution">
    <text evidence="2">The sequence shown here is derived from an EMBL/GenBank/DDBJ whole genome shotgun (WGS) entry which is preliminary data.</text>
</comment>
<dbReference type="AlphaFoldDB" id="A0AAE0D116"/>
<name>A0AAE0D116_COLKA</name>
<evidence type="ECO:0000313" key="3">
    <source>
        <dbReference type="Proteomes" id="UP001281614"/>
    </source>
</evidence>
<dbReference type="Proteomes" id="UP001281614">
    <property type="component" value="Unassembled WGS sequence"/>
</dbReference>
<evidence type="ECO:0000256" key="1">
    <source>
        <dbReference type="SAM" id="MobiDB-lite"/>
    </source>
</evidence>
<sequence length="318" mass="35927">MTQRQSNSDTFAAASAPLFERHHDDSSPTSTHHRSWSNSPSNFDGDTDIDRDAYNRSPANRPPPNAPKGPAADRFCGQNQGNRPPPNAPTGPAAHRRKVVNQNDFGRSHEQPVTPAIAYPKSKTWVSKNYEAMKMFEKGKQQMGYRRIAKSPFVPRDAWEYNILREENLQRANEHIAWKKQRGEEGEGARVSDDNTNTLLPCEKLASRELFPSLHAQIYWHAGSTKDLRDWPTYNDFKNHGDGRNEQVEKQVLPPDQGNDFQPRDSGKSNGAHDDAAASDDPGSDDQQIRLEELSEQCQELIKDLIDEGDEENTERNV</sequence>
<feature type="compositionally biased region" description="Acidic residues" evidence="1">
    <location>
        <begin position="307"/>
        <end position="318"/>
    </location>
</feature>
<feature type="compositionally biased region" description="Polar residues" evidence="1">
    <location>
        <begin position="1"/>
        <end position="10"/>
    </location>
</feature>
<feature type="region of interest" description="Disordered" evidence="1">
    <location>
        <begin position="253"/>
        <end position="318"/>
    </location>
</feature>
<feature type="compositionally biased region" description="Basic and acidic residues" evidence="1">
    <location>
        <begin position="262"/>
        <end position="276"/>
    </location>
</feature>
<accession>A0AAE0D116</accession>
<feature type="region of interest" description="Disordered" evidence="1">
    <location>
        <begin position="1"/>
        <end position="94"/>
    </location>
</feature>
<dbReference type="EMBL" id="VYYT01000444">
    <property type="protein sequence ID" value="KAK2735508.1"/>
    <property type="molecule type" value="Genomic_DNA"/>
</dbReference>
<gene>
    <name evidence="2" type="ORF">CKAH01_01889</name>
</gene>